<protein>
    <submittedName>
        <fullName evidence="2">Uncharacterized protein</fullName>
    </submittedName>
</protein>
<sequence>MNMGSMGLSNGFGTFGTGMENLYGAQNAFAGAYNPYGNGLFNFGLQQMLQPAQNLFSPQNTMAPPTFAPIQQQQQQQQIGQSSLNNGNTLRAYGRRTQNFNNYAPTRVGQGGCNGGFGGCGNQNGWQTKAKV</sequence>
<evidence type="ECO:0000313" key="3">
    <source>
        <dbReference type="Proteomes" id="UP000005237"/>
    </source>
</evidence>
<feature type="region of interest" description="Disordered" evidence="1">
    <location>
        <begin position="61"/>
        <end position="97"/>
    </location>
</feature>
<accession>A0A8R1E3K6</accession>
<proteinExistence type="predicted"/>
<reference evidence="3" key="1">
    <citation type="submission" date="2010-08" db="EMBL/GenBank/DDBJ databases">
        <authorList>
            <consortium name="Caenorhabditis japonica Sequencing Consortium"/>
            <person name="Wilson R.K."/>
        </authorList>
    </citation>
    <scope>NUCLEOTIDE SEQUENCE [LARGE SCALE GENOMIC DNA]</scope>
    <source>
        <strain evidence="3">DF5081</strain>
    </source>
</reference>
<reference evidence="2" key="2">
    <citation type="submission" date="2022-06" db="UniProtKB">
        <authorList>
            <consortium name="EnsemblMetazoa"/>
        </authorList>
    </citation>
    <scope>IDENTIFICATION</scope>
    <source>
        <strain evidence="2">DF5081</strain>
    </source>
</reference>
<feature type="compositionally biased region" description="Polar residues" evidence="1">
    <location>
        <begin position="79"/>
        <end position="89"/>
    </location>
</feature>
<evidence type="ECO:0000313" key="2">
    <source>
        <dbReference type="EnsemblMetazoa" id="CJA18037a.1"/>
    </source>
</evidence>
<dbReference type="Proteomes" id="UP000005237">
    <property type="component" value="Unassembled WGS sequence"/>
</dbReference>
<organism evidence="2 3">
    <name type="scientific">Caenorhabditis japonica</name>
    <dbReference type="NCBI Taxonomy" id="281687"/>
    <lineage>
        <taxon>Eukaryota</taxon>
        <taxon>Metazoa</taxon>
        <taxon>Ecdysozoa</taxon>
        <taxon>Nematoda</taxon>
        <taxon>Chromadorea</taxon>
        <taxon>Rhabditida</taxon>
        <taxon>Rhabditina</taxon>
        <taxon>Rhabditomorpha</taxon>
        <taxon>Rhabditoidea</taxon>
        <taxon>Rhabditidae</taxon>
        <taxon>Peloderinae</taxon>
        <taxon>Caenorhabditis</taxon>
    </lineage>
</organism>
<dbReference type="AlphaFoldDB" id="A0A8R1E3K6"/>
<evidence type="ECO:0000256" key="1">
    <source>
        <dbReference type="SAM" id="MobiDB-lite"/>
    </source>
</evidence>
<dbReference type="EnsemblMetazoa" id="CJA18037a.1">
    <property type="protein sequence ID" value="CJA18037a.1"/>
    <property type="gene ID" value="WBGene00137240"/>
</dbReference>
<name>A0A8R1E3K6_CAEJA</name>
<keyword evidence="3" id="KW-1185">Reference proteome</keyword>